<organism evidence="2 3">
    <name type="scientific">Alicyclobacillus ferrooxydans</name>
    <dbReference type="NCBI Taxonomy" id="471514"/>
    <lineage>
        <taxon>Bacteria</taxon>
        <taxon>Bacillati</taxon>
        <taxon>Bacillota</taxon>
        <taxon>Bacilli</taxon>
        <taxon>Bacillales</taxon>
        <taxon>Alicyclobacillaceae</taxon>
        <taxon>Alicyclobacillus</taxon>
    </lineage>
</organism>
<gene>
    <name evidence="2" type="ORF">AN477_10010</name>
</gene>
<dbReference type="OrthoDB" id="2678292at2"/>
<protein>
    <submittedName>
        <fullName evidence="2">Uncharacterized protein</fullName>
    </submittedName>
</protein>
<reference evidence="2 3" key="1">
    <citation type="submission" date="2015-09" db="EMBL/GenBank/DDBJ databases">
        <title>Draft genome sequence of Alicyclobacillus ferrooxydans DSM 22381.</title>
        <authorList>
            <person name="Hemp J."/>
        </authorList>
    </citation>
    <scope>NUCLEOTIDE SEQUENCE [LARGE SCALE GENOMIC DNA]</scope>
    <source>
        <strain evidence="2 3">TC-34</strain>
    </source>
</reference>
<proteinExistence type="predicted"/>
<keyword evidence="1" id="KW-0472">Membrane</keyword>
<comment type="caution">
    <text evidence="2">The sequence shown here is derived from an EMBL/GenBank/DDBJ whole genome shotgun (WGS) entry which is preliminary data.</text>
</comment>
<dbReference type="EMBL" id="LJCO01000044">
    <property type="protein sequence ID" value="KPV43889.1"/>
    <property type="molecule type" value="Genomic_DNA"/>
</dbReference>
<accession>A0A0P9GS95</accession>
<dbReference type="RefSeq" id="WP_054969015.1">
    <property type="nucleotide sequence ID" value="NZ_LJCO01000044.1"/>
</dbReference>
<dbReference type="Proteomes" id="UP000050482">
    <property type="component" value="Unassembled WGS sequence"/>
</dbReference>
<feature type="transmembrane region" description="Helical" evidence="1">
    <location>
        <begin position="132"/>
        <end position="157"/>
    </location>
</feature>
<feature type="transmembrane region" description="Helical" evidence="1">
    <location>
        <begin position="96"/>
        <end position="120"/>
    </location>
</feature>
<evidence type="ECO:0000313" key="2">
    <source>
        <dbReference type="EMBL" id="KPV43889.1"/>
    </source>
</evidence>
<name>A0A0P9GS95_9BACL</name>
<feature type="transmembrane region" description="Helical" evidence="1">
    <location>
        <begin position="169"/>
        <end position="190"/>
    </location>
</feature>
<feature type="transmembrane region" description="Helical" evidence="1">
    <location>
        <begin position="26"/>
        <end position="49"/>
    </location>
</feature>
<dbReference type="AlphaFoldDB" id="A0A0P9GS95"/>
<keyword evidence="3" id="KW-1185">Reference proteome</keyword>
<keyword evidence="1" id="KW-1133">Transmembrane helix</keyword>
<sequence>MSAHPSPPGAHINHHENIDSQGNANLAVWAGLVALTFMTATFVASNVYLRGWSPTKFVLKSTILKDLPYYSVLLSVISAVLLVGAATFFVKDRWGAFNGTLGLATLFYIGLAAVQFQMMLRFGHASPQSATIYAPTAIVQFLLTVVGVILLAVAGWYSGFASKAKINAFFPVAMNVWLYTAASGIVILLLEDVLTVGQFAAWCGQHLT</sequence>
<keyword evidence="1" id="KW-0812">Transmembrane</keyword>
<evidence type="ECO:0000313" key="3">
    <source>
        <dbReference type="Proteomes" id="UP000050482"/>
    </source>
</evidence>
<feature type="transmembrane region" description="Helical" evidence="1">
    <location>
        <begin position="69"/>
        <end position="90"/>
    </location>
</feature>
<dbReference type="PATRIC" id="fig|471514.4.peg.3244"/>
<evidence type="ECO:0000256" key="1">
    <source>
        <dbReference type="SAM" id="Phobius"/>
    </source>
</evidence>